<organism evidence="1 2">
    <name type="scientific">Microbaculum marinum</name>
    <dbReference type="NCBI Taxonomy" id="1764581"/>
    <lineage>
        <taxon>Bacteria</taxon>
        <taxon>Pseudomonadati</taxon>
        <taxon>Pseudomonadota</taxon>
        <taxon>Alphaproteobacteria</taxon>
        <taxon>Hyphomicrobiales</taxon>
        <taxon>Tepidamorphaceae</taxon>
        <taxon>Microbaculum</taxon>
    </lineage>
</organism>
<reference evidence="1 2" key="1">
    <citation type="submission" date="2024-02" db="EMBL/GenBank/DDBJ databases">
        <title>Genome analysis and characterization of Microbaculum marinisediminis sp. nov., isolated from marine sediment.</title>
        <authorList>
            <person name="Du Z.-J."/>
            <person name="Ye Y.-Q."/>
            <person name="Zhang Z.-R."/>
            <person name="Yuan S.-M."/>
            <person name="Zhang X.-Y."/>
        </authorList>
    </citation>
    <scope>NUCLEOTIDE SEQUENCE [LARGE SCALE GENOMIC DNA]</scope>
    <source>
        <strain evidence="1 2">SDUM1044001</strain>
    </source>
</reference>
<dbReference type="InterPro" id="IPR014974">
    <property type="entry name" value="DUF1833"/>
</dbReference>
<comment type="caution">
    <text evidence="1">The sequence shown here is derived from an EMBL/GenBank/DDBJ whole genome shotgun (WGS) entry which is preliminary data.</text>
</comment>
<dbReference type="RefSeq" id="WP_340328924.1">
    <property type="nucleotide sequence ID" value="NZ_JAZHOF010000003.1"/>
</dbReference>
<proteinExistence type="predicted"/>
<accession>A0AAW9RUP6</accession>
<dbReference type="Pfam" id="PF08875">
    <property type="entry name" value="DUF1833"/>
    <property type="match status" value="1"/>
</dbReference>
<protein>
    <submittedName>
        <fullName evidence="1">DUF1833 family protein</fullName>
    </submittedName>
</protein>
<evidence type="ECO:0000313" key="2">
    <source>
        <dbReference type="Proteomes" id="UP001378188"/>
    </source>
</evidence>
<gene>
    <name evidence="1" type="ORF">V3328_07035</name>
</gene>
<dbReference type="AlphaFoldDB" id="A0AAW9RUP6"/>
<dbReference type="Proteomes" id="UP001378188">
    <property type="component" value="Unassembled WGS sequence"/>
</dbReference>
<dbReference type="EMBL" id="JAZHOF010000003">
    <property type="protein sequence ID" value="MEJ8571221.1"/>
    <property type="molecule type" value="Genomic_DNA"/>
</dbReference>
<keyword evidence="2" id="KW-1185">Reference proteome</keyword>
<evidence type="ECO:0000313" key="1">
    <source>
        <dbReference type="EMBL" id="MEJ8571221.1"/>
    </source>
</evidence>
<sequence length="188" mass="21000">MPQFTDEDLREIYASAPVDEYELITLELIHATFEAPGGGPDSIRIALDDQDWDLPIEDNAPLFGGQTKTFEALALDVTMPAQEEGSLGEMEIAIDNVPQQYMNRLRRAVTVRSPASVICRKYILHHDTDTGDYTLASTDGPVEKIDQLSIKRVRGTTLRLTSTARFVDILNTSVPRRIFTRDGFPGLF</sequence>
<name>A0AAW9RUP6_9HYPH</name>